<comment type="caution">
    <text evidence="2">The sequence shown here is derived from an EMBL/GenBank/DDBJ whole genome shotgun (WGS) entry which is preliminary data.</text>
</comment>
<reference evidence="2 3" key="1">
    <citation type="submission" date="2017-06" db="EMBL/GenBank/DDBJ databases">
        <title>A platform for efficient transgenesis in Macrostomum lignano, a flatworm model organism for stem cell research.</title>
        <authorList>
            <person name="Berezikov E."/>
        </authorList>
    </citation>
    <scope>NUCLEOTIDE SEQUENCE [LARGE SCALE GENOMIC DNA]</scope>
    <source>
        <strain evidence="2">DV1</strain>
        <tissue evidence="2">Whole organism</tissue>
    </source>
</reference>
<protein>
    <submittedName>
        <fullName evidence="2">Uncharacterized protein</fullName>
    </submittedName>
</protein>
<evidence type="ECO:0000256" key="1">
    <source>
        <dbReference type="SAM" id="Coils"/>
    </source>
</evidence>
<evidence type="ECO:0000313" key="3">
    <source>
        <dbReference type="Proteomes" id="UP000215902"/>
    </source>
</evidence>
<dbReference type="Proteomes" id="UP000215902">
    <property type="component" value="Unassembled WGS sequence"/>
</dbReference>
<dbReference type="EMBL" id="NIVC01000411">
    <property type="protein sequence ID" value="PAA83705.1"/>
    <property type="molecule type" value="Genomic_DNA"/>
</dbReference>
<name>A0A267GCD7_9PLAT</name>
<keyword evidence="3" id="KW-1185">Reference proteome</keyword>
<proteinExistence type="predicted"/>
<evidence type="ECO:0000313" key="2">
    <source>
        <dbReference type="EMBL" id="PAA83705.1"/>
    </source>
</evidence>
<feature type="coiled-coil region" evidence="1">
    <location>
        <begin position="217"/>
        <end position="244"/>
    </location>
</feature>
<dbReference type="AlphaFoldDB" id="A0A267GCD7"/>
<keyword evidence="1" id="KW-0175">Coiled coil</keyword>
<feature type="non-terminal residue" evidence="2">
    <location>
        <position position="1"/>
    </location>
</feature>
<dbReference type="OrthoDB" id="6219776at2759"/>
<sequence length="333" mass="36646">QSAQPSQALIHSLSAIMFGSVNYSDAPPELCYSNCPRIYLAAEDSSAPSSSTPSSNSARRTSSVSAVSDIFLTETGRALYPVRKRPCYLLIRFTKPHCRVLRNFIISCSTRLAVVNGDYCGIATKVFNVKTDAPDPVQSVGLLRFTSTEQAYRFVTDERHFSNKEFLGGRFDVWCLSLHSPDRSVVPSPIEPRKLISNMCVFHLVHVRVHAAKPEGMDMTAEALELAEAEISELQTRLEASLAAVDRYQGRLVVKASAGDSGGAIRIRGQPFLNPLGEPGKSVYVSQWPGVRQFWQWMDGPDGQEFGRCIGELAGVGFESLLFTACLDFRDVV</sequence>
<gene>
    <name evidence="2" type="ORF">BOX15_Mlig008577g1</name>
</gene>
<accession>A0A267GCD7</accession>
<organism evidence="2 3">
    <name type="scientific">Macrostomum lignano</name>
    <dbReference type="NCBI Taxonomy" id="282301"/>
    <lineage>
        <taxon>Eukaryota</taxon>
        <taxon>Metazoa</taxon>
        <taxon>Spiralia</taxon>
        <taxon>Lophotrochozoa</taxon>
        <taxon>Platyhelminthes</taxon>
        <taxon>Rhabditophora</taxon>
        <taxon>Macrostomorpha</taxon>
        <taxon>Macrostomida</taxon>
        <taxon>Macrostomidae</taxon>
        <taxon>Macrostomum</taxon>
    </lineage>
</organism>